<dbReference type="Proteomes" id="UP001157186">
    <property type="component" value="Unassembled WGS sequence"/>
</dbReference>
<comment type="caution">
    <text evidence="1">The sequence shown here is derived from an EMBL/GenBank/DDBJ whole genome shotgun (WGS) entry which is preliminary data.</text>
</comment>
<sequence>MTIHLPFAKLSQWQAIAFSVALIERMLPNYKIFAENAGFGNFQLLRNQVDLIWQRLDKSQKVNINYDAQLLKLEEQVPDPQAFDFFGVYPALDTSMAVMSLLQAMQDSEGQDFGNVSRLSENSVNFYVELCLLQEQEHQTSEQELADKIQQHPLIQWEVATQNELFDFLKAAPENKTTIQTIKQMVLEQGLSNLGIETS</sequence>
<dbReference type="Pfam" id="PF04222">
    <property type="entry name" value="DUF416"/>
    <property type="match status" value="1"/>
</dbReference>
<accession>A0ABQ6GVB6</accession>
<keyword evidence="2" id="KW-1185">Reference proteome</keyword>
<dbReference type="EMBL" id="BSST01000001">
    <property type="protein sequence ID" value="GLX78460.1"/>
    <property type="molecule type" value="Genomic_DNA"/>
</dbReference>
<dbReference type="InterPro" id="IPR007338">
    <property type="entry name" value="DUF416"/>
</dbReference>
<name>A0ABQ6GVB6_9GAMM</name>
<dbReference type="RefSeq" id="WP_284244342.1">
    <property type="nucleotide sequence ID" value="NZ_BSST01000001.1"/>
</dbReference>
<proteinExistence type="predicted"/>
<protein>
    <recommendedName>
        <fullName evidence="3">DUF416 family protein</fullName>
    </recommendedName>
</protein>
<evidence type="ECO:0000313" key="1">
    <source>
        <dbReference type="EMBL" id="GLX78460.1"/>
    </source>
</evidence>
<evidence type="ECO:0008006" key="3">
    <source>
        <dbReference type="Google" id="ProtNLM"/>
    </source>
</evidence>
<organism evidence="1 2">
    <name type="scientific">Thalassotalea insulae</name>
    <dbReference type="NCBI Taxonomy" id="2056778"/>
    <lineage>
        <taxon>Bacteria</taxon>
        <taxon>Pseudomonadati</taxon>
        <taxon>Pseudomonadota</taxon>
        <taxon>Gammaproteobacteria</taxon>
        <taxon>Alteromonadales</taxon>
        <taxon>Colwelliaceae</taxon>
        <taxon>Thalassotalea</taxon>
    </lineage>
</organism>
<reference evidence="1 2" key="1">
    <citation type="submission" date="2023-03" db="EMBL/GenBank/DDBJ databases">
        <title>Draft genome sequence of Thalassotalea insulae KCTC 62186T.</title>
        <authorList>
            <person name="Sawabe T."/>
        </authorList>
    </citation>
    <scope>NUCLEOTIDE SEQUENCE [LARGE SCALE GENOMIC DNA]</scope>
    <source>
        <strain evidence="1 2">KCTC 62186</strain>
    </source>
</reference>
<dbReference type="InterPro" id="IPR023381">
    <property type="entry name" value="YP001051499.1-like_dom_sf"/>
</dbReference>
<dbReference type="Gene3D" id="1.20.1590.10">
    <property type="entry name" value="YP_001051499.1 domain like"/>
    <property type="match status" value="1"/>
</dbReference>
<evidence type="ECO:0000313" key="2">
    <source>
        <dbReference type="Proteomes" id="UP001157186"/>
    </source>
</evidence>
<gene>
    <name evidence="1" type="ORF">tinsulaeT_18000</name>
</gene>